<dbReference type="Proteomes" id="UP001500782">
    <property type="component" value="Unassembled WGS sequence"/>
</dbReference>
<name>A0ABP3G6W4_9BACI</name>
<proteinExistence type="predicted"/>
<evidence type="ECO:0000313" key="1">
    <source>
        <dbReference type="EMBL" id="GAA0336594.1"/>
    </source>
</evidence>
<dbReference type="RefSeq" id="WP_343800197.1">
    <property type="nucleotide sequence ID" value="NZ_BAAADJ010000047.1"/>
</dbReference>
<sequence length="106" mass="11975">MIRLLFTAVTVSVMVLTGCTAKVENDEYVSKDVVLEQAKEIETSPHVVEWKAEIVKDKEIRTRNNTTERRTVWVVEAIYPAGNRTVIIFDAKTGEGLALKELEPNK</sequence>
<reference evidence="2" key="1">
    <citation type="journal article" date="2019" name="Int. J. Syst. Evol. Microbiol.">
        <title>The Global Catalogue of Microorganisms (GCM) 10K type strain sequencing project: providing services to taxonomists for standard genome sequencing and annotation.</title>
        <authorList>
            <consortium name="The Broad Institute Genomics Platform"/>
            <consortium name="The Broad Institute Genome Sequencing Center for Infectious Disease"/>
            <person name="Wu L."/>
            <person name="Ma J."/>
        </authorList>
    </citation>
    <scope>NUCLEOTIDE SEQUENCE [LARGE SCALE GENOMIC DNA]</scope>
    <source>
        <strain evidence="2">JCM 9731</strain>
    </source>
</reference>
<comment type="caution">
    <text evidence="1">The sequence shown here is derived from an EMBL/GenBank/DDBJ whole genome shotgun (WGS) entry which is preliminary data.</text>
</comment>
<dbReference type="PROSITE" id="PS51257">
    <property type="entry name" value="PROKAR_LIPOPROTEIN"/>
    <property type="match status" value="1"/>
</dbReference>
<evidence type="ECO:0008006" key="3">
    <source>
        <dbReference type="Google" id="ProtNLM"/>
    </source>
</evidence>
<organism evidence="1 2">
    <name type="scientific">Bacillus carboniphilus</name>
    <dbReference type="NCBI Taxonomy" id="86663"/>
    <lineage>
        <taxon>Bacteria</taxon>
        <taxon>Bacillati</taxon>
        <taxon>Bacillota</taxon>
        <taxon>Bacilli</taxon>
        <taxon>Bacillales</taxon>
        <taxon>Bacillaceae</taxon>
        <taxon>Bacillus</taxon>
    </lineage>
</organism>
<protein>
    <recommendedName>
        <fullName evidence="3">PepSY domain-containing protein</fullName>
    </recommendedName>
</protein>
<accession>A0ABP3G6W4</accession>
<gene>
    <name evidence="1" type="ORF">GCM10008967_28700</name>
</gene>
<keyword evidence="2" id="KW-1185">Reference proteome</keyword>
<evidence type="ECO:0000313" key="2">
    <source>
        <dbReference type="Proteomes" id="UP001500782"/>
    </source>
</evidence>
<dbReference type="EMBL" id="BAAADJ010000047">
    <property type="protein sequence ID" value="GAA0336594.1"/>
    <property type="molecule type" value="Genomic_DNA"/>
</dbReference>